<accession>A0A6A8DA04</accession>
<dbReference type="GO" id="GO:0009234">
    <property type="term" value="P:menaquinone biosynthetic process"/>
    <property type="evidence" value="ECO:0007669"/>
    <property type="project" value="TreeGrafter"/>
</dbReference>
<feature type="transmembrane region" description="Helical" evidence="2">
    <location>
        <begin position="258"/>
        <end position="275"/>
    </location>
</feature>
<keyword evidence="4" id="KW-1185">Reference proteome</keyword>
<feature type="transmembrane region" description="Helical" evidence="2">
    <location>
        <begin position="160"/>
        <end position="178"/>
    </location>
</feature>
<dbReference type="GO" id="GO:0004659">
    <property type="term" value="F:prenyltransferase activity"/>
    <property type="evidence" value="ECO:0007669"/>
    <property type="project" value="InterPro"/>
</dbReference>
<dbReference type="PANTHER" id="PTHR13929:SF0">
    <property type="entry name" value="UBIA PRENYLTRANSFERASE DOMAIN-CONTAINING PROTEIN 1"/>
    <property type="match status" value="1"/>
</dbReference>
<keyword evidence="2" id="KW-0472">Membrane</keyword>
<sequence>MTNLSFSIKGGWLLLRSIAVISSSVTTIVSTVLPIYLYYSIPTEALIPTFLLLLFAAFLIHGVLTHVLNDYFDDKSGTDHHSPAILSGGSRVIQMGFISASSLWRFGKILIFLLGMTVIGLVIFDFNKIAILLIIGLWGSISYSLPPLRLSYRPFVGEWLATFPSVLALGLAGAWLTLDSIPQWALQNAIINALFCIAWVMVHHIPDRDADKEATPSKITSVVWASEKFGPFFSRLPALLYFFLTGICAFWLGFDRTIAMVGLIILVGAAIFLVIKMQVSDPNHVSAYEKIILILAMINGVWLGIFI</sequence>
<feature type="transmembrane region" description="Helical" evidence="2">
    <location>
        <begin position="45"/>
        <end position="68"/>
    </location>
</feature>
<dbReference type="AlphaFoldDB" id="A0A6A8DA04"/>
<evidence type="ECO:0000313" key="4">
    <source>
        <dbReference type="Proteomes" id="UP000799092"/>
    </source>
</evidence>
<dbReference type="Proteomes" id="UP000799092">
    <property type="component" value="Unassembled WGS sequence"/>
</dbReference>
<feature type="transmembrane region" description="Helical" evidence="2">
    <location>
        <begin position="12"/>
        <end position="39"/>
    </location>
</feature>
<comment type="caution">
    <text evidence="3">The sequence shown here is derived from an EMBL/GenBank/DDBJ whole genome shotgun (WGS) entry which is preliminary data.</text>
</comment>
<keyword evidence="1 3" id="KW-0808">Transferase</keyword>
<dbReference type="RefSeq" id="WP_153735036.1">
    <property type="nucleotide sequence ID" value="NZ_WJNG01000002.1"/>
</dbReference>
<organism evidence="3 4">
    <name type="scientific">Aquibacillus halophilus</name>
    <dbReference type="NCBI Taxonomy" id="930132"/>
    <lineage>
        <taxon>Bacteria</taxon>
        <taxon>Bacillati</taxon>
        <taxon>Bacillota</taxon>
        <taxon>Bacilli</taxon>
        <taxon>Bacillales</taxon>
        <taxon>Bacillaceae</taxon>
        <taxon>Aquibacillus</taxon>
    </lineage>
</organism>
<feature type="transmembrane region" description="Helical" evidence="2">
    <location>
        <begin position="103"/>
        <end position="123"/>
    </location>
</feature>
<dbReference type="InterPro" id="IPR026046">
    <property type="entry name" value="UBIAD1"/>
</dbReference>
<feature type="transmembrane region" description="Helical" evidence="2">
    <location>
        <begin position="184"/>
        <end position="202"/>
    </location>
</feature>
<dbReference type="OrthoDB" id="2380496at2"/>
<keyword evidence="2" id="KW-1133">Transmembrane helix</keyword>
<evidence type="ECO:0000256" key="2">
    <source>
        <dbReference type="SAM" id="Phobius"/>
    </source>
</evidence>
<evidence type="ECO:0000313" key="3">
    <source>
        <dbReference type="EMBL" id="MRH41366.1"/>
    </source>
</evidence>
<dbReference type="GO" id="GO:0042371">
    <property type="term" value="P:vitamin K biosynthetic process"/>
    <property type="evidence" value="ECO:0007669"/>
    <property type="project" value="TreeGrafter"/>
</dbReference>
<reference evidence="3" key="1">
    <citation type="submission" date="2019-11" db="EMBL/GenBank/DDBJ databases">
        <authorList>
            <person name="Li J."/>
        </authorList>
    </citation>
    <scope>NUCLEOTIDE SEQUENCE</scope>
    <source>
        <strain evidence="3">B6B</strain>
    </source>
</reference>
<feature type="transmembrane region" description="Helical" evidence="2">
    <location>
        <begin position="287"/>
        <end position="305"/>
    </location>
</feature>
<keyword evidence="2" id="KW-0812">Transmembrane</keyword>
<name>A0A6A8DA04_9BACI</name>
<dbReference type="PANTHER" id="PTHR13929">
    <property type="entry name" value="1,4-DIHYDROXY-2-NAPHTHOATE OCTAPRENYLTRANSFERASE"/>
    <property type="match status" value="1"/>
</dbReference>
<evidence type="ECO:0000256" key="1">
    <source>
        <dbReference type="ARBA" id="ARBA00022679"/>
    </source>
</evidence>
<feature type="transmembrane region" description="Helical" evidence="2">
    <location>
        <begin position="232"/>
        <end position="252"/>
    </location>
</feature>
<dbReference type="CDD" id="cd13962">
    <property type="entry name" value="PT_UbiA_UBIAD1"/>
    <property type="match status" value="1"/>
</dbReference>
<protein>
    <submittedName>
        <fullName evidence="3">Prenyltransferase</fullName>
    </submittedName>
</protein>
<gene>
    <name evidence="3" type="ORF">GH741_01605</name>
</gene>
<proteinExistence type="predicted"/>
<feature type="transmembrane region" description="Helical" evidence="2">
    <location>
        <begin position="129"/>
        <end position="148"/>
    </location>
</feature>
<dbReference type="EMBL" id="WJNG01000002">
    <property type="protein sequence ID" value="MRH41366.1"/>
    <property type="molecule type" value="Genomic_DNA"/>
</dbReference>